<dbReference type="AlphaFoldDB" id="A0A7K6RIU1"/>
<name>A0A7K6RIU1_9AVES</name>
<gene>
    <name evidence="8" type="primary">Ccl3_0</name>
    <name evidence="8" type="ORF">RHYJUB_R15246</name>
</gene>
<dbReference type="Pfam" id="PF00048">
    <property type="entry name" value="IL8"/>
    <property type="match status" value="1"/>
</dbReference>
<dbReference type="EMBL" id="VZRY01000776">
    <property type="protein sequence ID" value="NWW85055.1"/>
    <property type="molecule type" value="Genomic_DNA"/>
</dbReference>
<keyword evidence="9" id="KW-1185">Reference proteome</keyword>
<evidence type="ECO:0000259" key="7">
    <source>
        <dbReference type="SMART" id="SM00199"/>
    </source>
</evidence>
<feature type="domain" description="Chemokine interleukin-8-like" evidence="7">
    <location>
        <begin position="22"/>
        <end position="78"/>
    </location>
</feature>
<organism evidence="8 9">
    <name type="scientific">Rhynochetos jubatus</name>
    <name type="common">kagu</name>
    <dbReference type="NCBI Taxonomy" id="54386"/>
    <lineage>
        <taxon>Eukaryota</taxon>
        <taxon>Metazoa</taxon>
        <taxon>Chordata</taxon>
        <taxon>Craniata</taxon>
        <taxon>Vertebrata</taxon>
        <taxon>Euteleostomi</taxon>
        <taxon>Archelosauria</taxon>
        <taxon>Archosauria</taxon>
        <taxon>Dinosauria</taxon>
        <taxon>Saurischia</taxon>
        <taxon>Theropoda</taxon>
        <taxon>Coelurosauria</taxon>
        <taxon>Aves</taxon>
        <taxon>Neognathae</taxon>
        <taxon>Neoaves</taxon>
        <taxon>Phaethontimorphae</taxon>
        <taxon>Eurypygiformes</taxon>
        <taxon>Rhynochetidae</taxon>
        <taxon>Rhynochetos</taxon>
    </lineage>
</organism>
<proteinExistence type="predicted"/>
<evidence type="ECO:0000256" key="3">
    <source>
        <dbReference type="ARBA" id="ARBA00022514"/>
    </source>
</evidence>
<comment type="subcellular location">
    <subcellularLocation>
        <location evidence="1">Secreted</location>
    </subcellularLocation>
</comment>
<dbReference type="Gene3D" id="2.40.50.40">
    <property type="match status" value="1"/>
</dbReference>
<dbReference type="GO" id="GO:0008009">
    <property type="term" value="F:chemokine activity"/>
    <property type="evidence" value="ECO:0007669"/>
    <property type="project" value="InterPro"/>
</dbReference>
<comment type="caution">
    <text evidence="8">The sequence shown here is derived from an EMBL/GenBank/DDBJ whole genome shotgun (WGS) entry which is preliminary data.</text>
</comment>
<accession>A0A7K6RIU1</accession>
<reference evidence="8 9" key="1">
    <citation type="submission" date="2019-09" db="EMBL/GenBank/DDBJ databases">
        <title>Bird 10,000 Genomes (B10K) Project - Family phase.</title>
        <authorList>
            <person name="Zhang G."/>
        </authorList>
    </citation>
    <scope>NUCLEOTIDE SEQUENCE [LARGE SCALE GENOMIC DNA]</scope>
    <source>
        <strain evidence="8">B10K-DU-029-58</strain>
        <tissue evidence="8">Muscle</tissue>
    </source>
</reference>
<dbReference type="Proteomes" id="UP000570016">
    <property type="component" value="Unassembled WGS sequence"/>
</dbReference>
<evidence type="ECO:0000313" key="8">
    <source>
        <dbReference type="EMBL" id="NWW85055.1"/>
    </source>
</evidence>
<protein>
    <submittedName>
        <fullName evidence="8">CCL3 protein</fullName>
    </submittedName>
</protein>
<keyword evidence="3" id="KW-0202">Cytokine</keyword>
<evidence type="ECO:0000256" key="2">
    <source>
        <dbReference type="ARBA" id="ARBA00022500"/>
    </source>
</evidence>
<dbReference type="GO" id="GO:0006955">
    <property type="term" value="P:immune response"/>
    <property type="evidence" value="ECO:0007669"/>
    <property type="project" value="InterPro"/>
</dbReference>
<evidence type="ECO:0000256" key="5">
    <source>
        <dbReference type="ARBA" id="ARBA00022729"/>
    </source>
</evidence>
<feature type="non-terminal residue" evidence="8">
    <location>
        <position position="1"/>
    </location>
</feature>
<keyword evidence="4" id="KW-0964">Secreted</keyword>
<evidence type="ECO:0000256" key="6">
    <source>
        <dbReference type="ARBA" id="ARBA00023198"/>
    </source>
</evidence>
<dbReference type="InterPro" id="IPR039809">
    <property type="entry name" value="Chemokine_b/g/d"/>
</dbReference>
<evidence type="ECO:0000313" key="9">
    <source>
        <dbReference type="Proteomes" id="UP000570016"/>
    </source>
</evidence>
<dbReference type="OrthoDB" id="9892424at2759"/>
<keyword evidence="2" id="KW-0145">Chemotaxis</keyword>
<dbReference type="PANTHER" id="PTHR12015">
    <property type="entry name" value="SMALL INDUCIBLE CYTOKINE A"/>
    <property type="match status" value="1"/>
</dbReference>
<evidence type="ECO:0000256" key="4">
    <source>
        <dbReference type="ARBA" id="ARBA00022525"/>
    </source>
</evidence>
<keyword evidence="5" id="KW-0732">Signal</keyword>
<keyword evidence="6" id="KW-0395">Inflammatory response</keyword>
<feature type="non-terminal residue" evidence="8">
    <location>
        <position position="82"/>
    </location>
</feature>
<evidence type="ECO:0000256" key="1">
    <source>
        <dbReference type="ARBA" id="ARBA00004613"/>
    </source>
</evidence>
<dbReference type="GO" id="GO:0005615">
    <property type="term" value="C:extracellular space"/>
    <property type="evidence" value="ECO:0007669"/>
    <property type="project" value="UniProtKB-KW"/>
</dbReference>
<dbReference type="InterPro" id="IPR036048">
    <property type="entry name" value="Interleukin_8-like_sf"/>
</dbReference>
<dbReference type="PANTHER" id="PTHR12015:SF111">
    <property type="entry name" value="C-C MOTIF CHEMOKINE 17"/>
    <property type="match status" value="1"/>
</dbReference>
<sequence>QNATKGVDAVPPSLPFAAHFTPIECCSKYAQKLVRQVESFYETPRDCALPAVVIVAGTGDHICVNPKAAWVKKAIKKLQRKK</sequence>
<dbReference type="InterPro" id="IPR001811">
    <property type="entry name" value="Chemokine_IL8-like_dom"/>
</dbReference>
<dbReference type="SUPFAM" id="SSF54117">
    <property type="entry name" value="Interleukin 8-like chemokines"/>
    <property type="match status" value="1"/>
</dbReference>
<dbReference type="GO" id="GO:0006954">
    <property type="term" value="P:inflammatory response"/>
    <property type="evidence" value="ECO:0007669"/>
    <property type="project" value="UniProtKB-KW"/>
</dbReference>
<dbReference type="SMART" id="SM00199">
    <property type="entry name" value="SCY"/>
    <property type="match status" value="1"/>
</dbReference>